<evidence type="ECO:0000313" key="1">
    <source>
        <dbReference type="EMBL" id="KAB8271398.1"/>
    </source>
</evidence>
<keyword evidence="2" id="KW-1185">Reference proteome</keyword>
<evidence type="ECO:0000313" key="2">
    <source>
        <dbReference type="Proteomes" id="UP000326289"/>
    </source>
</evidence>
<dbReference type="EMBL" id="ML732817">
    <property type="protein sequence ID" value="KAB8271398.1"/>
    <property type="molecule type" value="Genomic_DNA"/>
</dbReference>
<dbReference type="Proteomes" id="UP000326289">
    <property type="component" value="Unassembled WGS sequence"/>
</dbReference>
<sequence length="59" mass="6731">MSDWVPLAPINGRNIASPIQRYTLLRSMIHHHPIPEIPAFVVVEDGYSVVLRKKKNVEP</sequence>
<protein>
    <submittedName>
        <fullName evidence="1">Uncharacterized protein</fullName>
    </submittedName>
</protein>
<accession>A0A5N6IYE6</accession>
<dbReference type="AlphaFoldDB" id="A0A5N6IYE6"/>
<gene>
    <name evidence="1" type="ORF">BDV30DRAFT_147649</name>
</gene>
<name>A0A5N6IYE6_9EURO</name>
<reference evidence="1 2" key="1">
    <citation type="submission" date="2019-04" db="EMBL/GenBank/DDBJ databases">
        <title>Fungal friends and foes A comparative genomics study of 23 Aspergillus species from section Flavi.</title>
        <authorList>
            <consortium name="DOE Joint Genome Institute"/>
            <person name="Kjaerbolling I."/>
            <person name="Vesth T.C."/>
            <person name="Frisvad J.C."/>
            <person name="Nybo J.L."/>
            <person name="Theobald S."/>
            <person name="Kildgaard S."/>
            <person name="Petersen T.I."/>
            <person name="Kuo A."/>
            <person name="Sato A."/>
            <person name="Lyhne E.K."/>
            <person name="Kogle M.E."/>
            <person name="Wiebenga A."/>
            <person name="Kun R.S."/>
            <person name="Lubbers R.J."/>
            <person name="Makela M.R."/>
            <person name="Barry K."/>
            <person name="Chovatia M."/>
            <person name="Clum A."/>
            <person name="Daum C."/>
            <person name="Haridas S."/>
            <person name="He G."/>
            <person name="LaButti K."/>
            <person name="Lipzen A."/>
            <person name="Mondo S."/>
            <person name="Pangilinan J."/>
            <person name="Riley R."/>
            <person name="Salamov A."/>
            <person name="Simmons B.A."/>
            <person name="Magnuson J.K."/>
            <person name="Henrissat B."/>
            <person name="Mortensen U.H."/>
            <person name="Larsen T.O."/>
            <person name="De vries R.P."/>
            <person name="Grigoriev I.V."/>
            <person name="Machida M."/>
            <person name="Baker S.E."/>
            <person name="Andersen M.R."/>
        </authorList>
    </citation>
    <scope>NUCLEOTIDE SEQUENCE [LARGE SCALE GENOMIC DNA]</scope>
    <source>
        <strain evidence="1 2">CBS 117635</strain>
    </source>
</reference>
<proteinExistence type="predicted"/>
<organism evidence="1 2">
    <name type="scientific">Aspergillus minisclerotigenes</name>
    <dbReference type="NCBI Taxonomy" id="656917"/>
    <lineage>
        <taxon>Eukaryota</taxon>
        <taxon>Fungi</taxon>
        <taxon>Dikarya</taxon>
        <taxon>Ascomycota</taxon>
        <taxon>Pezizomycotina</taxon>
        <taxon>Eurotiomycetes</taxon>
        <taxon>Eurotiomycetidae</taxon>
        <taxon>Eurotiales</taxon>
        <taxon>Aspergillaceae</taxon>
        <taxon>Aspergillus</taxon>
        <taxon>Aspergillus subgen. Circumdati</taxon>
    </lineage>
</organism>